<dbReference type="PANTHER" id="PTHR44688:SF16">
    <property type="entry name" value="DNA-BINDING TRANSCRIPTIONAL ACTIVATOR DEVR_DOSR"/>
    <property type="match status" value="1"/>
</dbReference>
<feature type="domain" description="HTH luxR-type" evidence="5">
    <location>
        <begin position="137"/>
        <end position="202"/>
    </location>
</feature>
<dbReference type="PROSITE" id="PS50043">
    <property type="entry name" value="HTH_LUXR_2"/>
    <property type="match status" value="1"/>
</dbReference>
<keyword evidence="8" id="KW-1185">Reference proteome</keyword>
<evidence type="ECO:0000256" key="2">
    <source>
        <dbReference type="ARBA" id="ARBA00023125"/>
    </source>
</evidence>
<evidence type="ECO:0000256" key="3">
    <source>
        <dbReference type="ARBA" id="ARBA00023163"/>
    </source>
</evidence>
<dbReference type="CDD" id="cd17537">
    <property type="entry name" value="REC_FixJ"/>
    <property type="match status" value="1"/>
</dbReference>
<keyword evidence="1" id="KW-0805">Transcription regulation</keyword>
<evidence type="ECO:0000313" key="7">
    <source>
        <dbReference type="EMBL" id="MDT0499081.1"/>
    </source>
</evidence>
<name>A0ABU2WP05_9GAMM</name>
<dbReference type="SMART" id="SM00448">
    <property type="entry name" value="REC"/>
    <property type="match status" value="1"/>
</dbReference>
<accession>A0ABU2WP05</accession>
<feature type="modified residue" description="4-aspartylphosphate" evidence="4">
    <location>
        <position position="56"/>
    </location>
</feature>
<dbReference type="Proteomes" id="UP001254608">
    <property type="component" value="Unassembled WGS sequence"/>
</dbReference>
<dbReference type="InterPro" id="IPR000792">
    <property type="entry name" value="Tscrpt_reg_LuxR_C"/>
</dbReference>
<dbReference type="PRINTS" id="PR00038">
    <property type="entry name" value="HTHLUXR"/>
</dbReference>
<sequence length="209" mass="23172">MMQQTPVVFVVDDDEAVRSGLRMLLASAGLDSRCYGNALEFLDAATPEQGGCLLLDVRMPGLSGLDLHERLIARSITLPVIILTGHGDVPMAVRAMKRGAFDFIQKPFNDQFLLDRVNAALQRDRECRGRQHEATALRDRLSRLTAREHEVMRHLVLGEANKVIAAELGISERTIELHRARCLEKLDCRSVAQLVHLVLRAEAGTDAGQ</sequence>
<dbReference type="Gene3D" id="1.10.10.10">
    <property type="entry name" value="Winged helix-like DNA-binding domain superfamily/Winged helix DNA-binding domain"/>
    <property type="match status" value="1"/>
</dbReference>
<evidence type="ECO:0000313" key="8">
    <source>
        <dbReference type="Proteomes" id="UP001254608"/>
    </source>
</evidence>
<dbReference type="InterPro" id="IPR001789">
    <property type="entry name" value="Sig_transdc_resp-reg_receiver"/>
</dbReference>
<evidence type="ECO:0000259" key="6">
    <source>
        <dbReference type="PROSITE" id="PS50110"/>
    </source>
</evidence>
<keyword evidence="4" id="KW-0597">Phosphoprotein</keyword>
<comment type="caution">
    <text evidence="7">The sequence shown here is derived from an EMBL/GenBank/DDBJ whole genome shotgun (WGS) entry which is preliminary data.</text>
</comment>
<dbReference type="RefSeq" id="WP_311366490.1">
    <property type="nucleotide sequence ID" value="NZ_JAVRIC010000035.1"/>
</dbReference>
<dbReference type="CDD" id="cd06170">
    <property type="entry name" value="LuxR_C_like"/>
    <property type="match status" value="1"/>
</dbReference>
<reference evidence="7 8" key="1">
    <citation type="submission" date="2023-09" db="EMBL/GenBank/DDBJ databases">
        <authorList>
            <person name="Rey-Velasco X."/>
        </authorList>
    </citation>
    <scope>NUCLEOTIDE SEQUENCE [LARGE SCALE GENOMIC DNA]</scope>
    <source>
        <strain evidence="7 8">W345</strain>
    </source>
</reference>
<proteinExistence type="predicted"/>
<evidence type="ECO:0000256" key="4">
    <source>
        <dbReference type="PROSITE-ProRule" id="PRU00169"/>
    </source>
</evidence>
<dbReference type="InterPro" id="IPR011006">
    <property type="entry name" value="CheY-like_superfamily"/>
</dbReference>
<dbReference type="SUPFAM" id="SSF52172">
    <property type="entry name" value="CheY-like"/>
    <property type="match status" value="1"/>
</dbReference>
<feature type="domain" description="Response regulatory" evidence="6">
    <location>
        <begin position="7"/>
        <end position="121"/>
    </location>
</feature>
<gene>
    <name evidence="7" type="ORF">RM530_17190</name>
</gene>
<dbReference type="PANTHER" id="PTHR44688">
    <property type="entry name" value="DNA-BINDING TRANSCRIPTIONAL ACTIVATOR DEVR_DOSR"/>
    <property type="match status" value="1"/>
</dbReference>
<dbReference type="EMBL" id="JAVRIC010000035">
    <property type="protein sequence ID" value="MDT0499081.1"/>
    <property type="molecule type" value="Genomic_DNA"/>
</dbReference>
<evidence type="ECO:0000259" key="5">
    <source>
        <dbReference type="PROSITE" id="PS50043"/>
    </source>
</evidence>
<keyword evidence="3" id="KW-0804">Transcription</keyword>
<dbReference type="InterPro" id="IPR036388">
    <property type="entry name" value="WH-like_DNA-bd_sf"/>
</dbReference>
<dbReference type="InterPro" id="IPR016032">
    <property type="entry name" value="Sig_transdc_resp-reg_C-effctor"/>
</dbReference>
<dbReference type="Pfam" id="PF00196">
    <property type="entry name" value="GerE"/>
    <property type="match status" value="1"/>
</dbReference>
<dbReference type="SUPFAM" id="SSF46894">
    <property type="entry name" value="C-terminal effector domain of the bipartite response regulators"/>
    <property type="match status" value="1"/>
</dbReference>
<keyword evidence="2" id="KW-0238">DNA-binding</keyword>
<dbReference type="SMART" id="SM00421">
    <property type="entry name" value="HTH_LUXR"/>
    <property type="match status" value="1"/>
</dbReference>
<dbReference type="PROSITE" id="PS50110">
    <property type="entry name" value="RESPONSE_REGULATORY"/>
    <property type="match status" value="1"/>
</dbReference>
<dbReference type="Gene3D" id="3.40.50.2300">
    <property type="match status" value="1"/>
</dbReference>
<organism evidence="7 8">
    <name type="scientific">Banduia mediterranea</name>
    <dbReference type="NCBI Taxonomy" id="3075609"/>
    <lineage>
        <taxon>Bacteria</taxon>
        <taxon>Pseudomonadati</taxon>
        <taxon>Pseudomonadota</taxon>
        <taxon>Gammaproteobacteria</taxon>
        <taxon>Nevskiales</taxon>
        <taxon>Algiphilaceae</taxon>
        <taxon>Banduia</taxon>
    </lineage>
</organism>
<dbReference type="Pfam" id="PF00072">
    <property type="entry name" value="Response_reg"/>
    <property type="match status" value="1"/>
</dbReference>
<protein>
    <submittedName>
        <fullName evidence="7">Response regulator</fullName>
    </submittedName>
</protein>
<evidence type="ECO:0000256" key="1">
    <source>
        <dbReference type="ARBA" id="ARBA00023015"/>
    </source>
</evidence>